<feature type="domain" description="3-octaprenyl-4-hydroxybenzoate carboxy-lyase-like Rift-related" evidence="2">
    <location>
        <begin position="120"/>
        <end position="319"/>
    </location>
</feature>
<evidence type="ECO:0000259" key="2">
    <source>
        <dbReference type="Pfam" id="PF01977"/>
    </source>
</evidence>
<feature type="domain" description="3-octaprenyl-4-hydroxybenzoate carboxy-lyase-like N-terminal" evidence="3">
    <location>
        <begin position="10"/>
        <end position="82"/>
    </location>
</feature>
<dbReference type="InterPro" id="IPR002830">
    <property type="entry name" value="UbiD"/>
</dbReference>
<evidence type="ECO:0000313" key="6">
    <source>
        <dbReference type="Proteomes" id="UP000034539"/>
    </source>
</evidence>
<dbReference type="Pfam" id="PF20696">
    <property type="entry name" value="UbiD_C"/>
    <property type="match status" value="1"/>
</dbReference>
<reference evidence="5 6" key="1">
    <citation type="journal article" date="2015" name="Nature">
        <title>rRNA introns, odd ribosomes, and small enigmatic genomes across a large radiation of phyla.</title>
        <authorList>
            <person name="Brown C.T."/>
            <person name="Hug L.A."/>
            <person name="Thomas B.C."/>
            <person name="Sharon I."/>
            <person name="Castelle C.J."/>
            <person name="Singh A."/>
            <person name="Wilkins M.J."/>
            <person name="Williams K.H."/>
            <person name="Banfield J.F."/>
        </authorList>
    </citation>
    <scope>NUCLEOTIDE SEQUENCE [LARGE SCALE GENOMIC DNA]</scope>
</reference>
<dbReference type="AlphaFoldDB" id="A0A0G0SXD7"/>
<gene>
    <name evidence="5" type="ORF">UT63_C0103G0007</name>
</gene>
<dbReference type="NCBIfam" id="TIGR00148">
    <property type="entry name" value="UbiD family decarboxylase"/>
    <property type="match status" value="1"/>
</dbReference>
<dbReference type="Proteomes" id="UP000034539">
    <property type="component" value="Unassembled WGS sequence"/>
</dbReference>
<dbReference type="Pfam" id="PF20695">
    <property type="entry name" value="UbiD_N"/>
    <property type="match status" value="1"/>
</dbReference>
<dbReference type="EMBL" id="LBXN01000103">
    <property type="protein sequence ID" value="KKR30257.1"/>
    <property type="molecule type" value="Genomic_DNA"/>
</dbReference>
<sequence length="485" mass="54736">MTFNDLREFLNHLESKNLLKRVKAQVSANLEIAAIMDRLVKKGGPAVIFENVKGYTMPVVANLFGTQERVAIGLGITEDEFIEIGKFLAFLQRPKPPEGIWEAIKSIPSFGKMLMLGPKTVKSGACQEVVLQGDDVDLSRFPIIKCWPDDSAPLITWPLVVTQSPNGNQTNVGVYRMQYLDKKRAIMRWLKHRGGAHHQRLWQEKGLPMPVAVAIGCEPATIIAAVTPVPEDVSEFLFAGVLRKKAIELVDCKTIPLKVPASAEIVLEGEIYHDDLAMEGPFGDHTGYYNAKEPFPVFHIKCITHRKNPLYLTTITGRPPKEDAIIGMALNKMFLPSLQLQFPEIVDFTLPMEAVSYRIAVVSIKKQYPGHAKRIMMGIWGILKQFMYVKYIIVVDDDINVNDWNDVIWAISTRVDPKRDVMIIEDTPIDYLDFSSPVPELGSKMGIDATIKIPPETKREWGKKLEMDKVILDLVDKRWKEYGIE</sequence>
<dbReference type="Pfam" id="PF01977">
    <property type="entry name" value="UbiD"/>
    <property type="match status" value="1"/>
</dbReference>
<evidence type="ECO:0000259" key="3">
    <source>
        <dbReference type="Pfam" id="PF20695"/>
    </source>
</evidence>
<dbReference type="Gene3D" id="1.20.5.570">
    <property type="entry name" value="Single helix bin"/>
    <property type="match status" value="1"/>
</dbReference>
<dbReference type="PANTHER" id="PTHR30108:SF17">
    <property type="entry name" value="FERULIC ACID DECARBOXYLASE 1"/>
    <property type="match status" value="1"/>
</dbReference>
<feature type="domain" description="3-octaprenyl-4-hydroxybenzoate carboxy-lyase-like C-terminal" evidence="4">
    <location>
        <begin position="325"/>
        <end position="449"/>
    </location>
</feature>
<protein>
    <submittedName>
        <fullName evidence="5">3-octaprenyl-4-hydroxybenzoate carboxy-lyase</fullName>
    </submittedName>
</protein>
<name>A0A0G0SXD7_9BACT</name>
<dbReference type="GO" id="GO:0005829">
    <property type="term" value="C:cytosol"/>
    <property type="evidence" value="ECO:0007669"/>
    <property type="project" value="TreeGrafter"/>
</dbReference>
<evidence type="ECO:0000259" key="4">
    <source>
        <dbReference type="Pfam" id="PF20696"/>
    </source>
</evidence>
<evidence type="ECO:0000313" key="5">
    <source>
        <dbReference type="EMBL" id="KKR30257.1"/>
    </source>
</evidence>
<accession>A0A0G0SXD7</accession>
<proteinExistence type="inferred from homology"/>
<dbReference type="SUPFAM" id="SSF50475">
    <property type="entry name" value="FMN-binding split barrel"/>
    <property type="match status" value="1"/>
</dbReference>
<comment type="caution">
    <text evidence="5">The sequence shown here is derived from an EMBL/GenBank/DDBJ whole genome shotgun (WGS) entry which is preliminary data.</text>
</comment>
<keyword evidence="5" id="KW-0456">Lyase</keyword>
<dbReference type="PANTHER" id="PTHR30108">
    <property type="entry name" value="3-OCTAPRENYL-4-HYDROXYBENZOATE CARBOXY-LYASE-RELATED"/>
    <property type="match status" value="1"/>
</dbReference>
<organism evidence="5 6">
    <name type="scientific">Candidatus Gottesmanbacteria bacterium GW2011_GWC2_39_8</name>
    <dbReference type="NCBI Taxonomy" id="1618450"/>
    <lineage>
        <taxon>Bacteria</taxon>
        <taxon>Candidatus Gottesmaniibacteriota</taxon>
    </lineage>
</organism>
<dbReference type="GO" id="GO:0008694">
    <property type="term" value="F:4-hydroxy-3-polyprenylbenzoate decarboxylase activity"/>
    <property type="evidence" value="ECO:0007669"/>
    <property type="project" value="TreeGrafter"/>
</dbReference>
<dbReference type="InterPro" id="IPR048304">
    <property type="entry name" value="UbiD_Rift_dom"/>
</dbReference>
<dbReference type="SUPFAM" id="SSF143968">
    <property type="entry name" value="UbiD C-terminal domain-like"/>
    <property type="match status" value="1"/>
</dbReference>
<dbReference type="FunFam" id="3.40.1670.10:FF:000001">
    <property type="entry name" value="3-octaprenyl-4-hydroxybenzoate carboxy-lyase"/>
    <property type="match status" value="1"/>
</dbReference>
<dbReference type="Gene3D" id="3.40.1670.10">
    <property type="entry name" value="UbiD C-terminal domain-like"/>
    <property type="match status" value="1"/>
</dbReference>
<evidence type="ECO:0000256" key="1">
    <source>
        <dbReference type="ARBA" id="ARBA00010021"/>
    </source>
</evidence>
<dbReference type="InterPro" id="IPR022390">
    <property type="entry name" value="HBDC"/>
</dbReference>
<comment type="similarity">
    <text evidence="1">Belongs to the UbiD family.</text>
</comment>
<dbReference type="InterPro" id="IPR049381">
    <property type="entry name" value="UbiD-like_C"/>
</dbReference>
<dbReference type="InterPro" id="IPR049383">
    <property type="entry name" value="UbiD-like_N"/>
</dbReference>
<dbReference type="NCBIfam" id="TIGR03701">
    <property type="entry name" value="mena_SCO4490"/>
    <property type="match status" value="1"/>
</dbReference>
<dbReference type="GO" id="GO:0006744">
    <property type="term" value="P:ubiquinone biosynthetic process"/>
    <property type="evidence" value="ECO:0007669"/>
    <property type="project" value="TreeGrafter"/>
</dbReference>
<dbReference type="PATRIC" id="fig|1618450.3.peg.1556"/>